<dbReference type="Proteomes" id="UP001172155">
    <property type="component" value="Unassembled WGS sequence"/>
</dbReference>
<dbReference type="GO" id="GO:0005737">
    <property type="term" value="C:cytoplasm"/>
    <property type="evidence" value="ECO:0007669"/>
    <property type="project" value="UniProtKB-SubCell"/>
</dbReference>
<evidence type="ECO:0000313" key="9">
    <source>
        <dbReference type="EMBL" id="KAK0750462.1"/>
    </source>
</evidence>
<dbReference type="InterPro" id="IPR057672">
    <property type="entry name" value="TPR_IPO4/5"/>
</dbReference>
<evidence type="ECO:0000256" key="3">
    <source>
        <dbReference type="ARBA" id="ARBA00022448"/>
    </source>
</evidence>
<dbReference type="Pfam" id="PF18829">
    <property type="entry name" value="Importin_rep_6"/>
    <property type="match status" value="1"/>
</dbReference>
<dbReference type="AlphaFoldDB" id="A0AA40F3C1"/>
<proteinExistence type="predicted"/>
<dbReference type="GO" id="GO:0005634">
    <property type="term" value="C:nucleus"/>
    <property type="evidence" value="ECO:0007669"/>
    <property type="project" value="UniProtKB-SubCell"/>
</dbReference>
<accession>A0AA40F3C1</accession>
<dbReference type="InterPro" id="IPR041653">
    <property type="entry name" value="Importin_rep_4"/>
</dbReference>
<evidence type="ECO:0000256" key="6">
    <source>
        <dbReference type="ARBA" id="ARBA00022927"/>
    </source>
</evidence>
<dbReference type="InterPro" id="IPR040122">
    <property type="entry name" value="Importin_beta"/>
</dbReference>
<keyword evidence="6" id="KW-0653">Protein transport</keyword>
<dbReference type="InterPro" id="IPR040928">
    <property type="entry name" value="Importin_rep_5"/>
</dbReference>
<dbReference type="SUPFAM" id="SSF48371">
    <property type="entry name" value="ARM repeat"/>
    <property type="match status" value="2"/>
</dbReference>
<dbReference type="GO" id="GO:0006606">
    <property type="term" value="P:protein import into nucleus"/>
    <property type="evidence" value="ECO:0007669"/>
    <property type="project" value="InterPro"/>
</dbReference>
<evidence type="ECO:0000256" key="2">
    <source>
        <dbReference type="ARBA" id="ARBA00004496"/>
    </source>
</evidence>
<dbReference type="InterPro" id="IPR034085">
    <property type="entry name" value="TOG"/>
</dbReference>
<keyword evidence="3" id="KW-0813">Transport</keyword>
<comment type="subcellular location">
    <subcellularLocation>
        <location evidence="2">Cytoplasm</location>
    </subcellularLocation>
    <subcellularLocation>
        <location evidence="1">Nucleus</location>
    </subcellularLocation>
</comment>
<dbReference type="Pfam" id="PF18808">
    <property type="entry name" value="Importin_rep_4"/>
    <property type="match status" value="1"/>
</dbReference>
<dbReference type="InterPro" id="IPR011989">
    <property type="entry name" value="ARM-like"/>
</dbReference>
<feature type="domain" description="Importin N-terminal" evidence="8">
    <location>
        <begin position="30"/>
        <end position="110"/>
    </location>
</feature>
<dbReference type="InterPro" id="IPR058584">
    <property type="entry name" value="IMB1_TNPO1-like_TPR"/>
</dbReference>
<dbReference type="PANTHER" id="PTHR10527">
    <property type="entry name" value="IMPORTIN BETA"/>
    <property type="match status" value="1"/>
</dbReference>
<dbReference type="InterPro" id="IPR001494">
    <property type="entry name" value="Importin-beta_N"/>
</dbReference>
<protein>
    <submittedName>
        <fullName evidence="9">Armadillo-type protein</fullName>
    </submittedName>
</protein>
<keyword evidence="5" id="KW-0677">Repeat</keyword>
<evidence type="ECO:0000256" key="4">
    <source>
        <dbReference type="ARBA" id="ARBA00022490"/>
    </source>
</evidence>
<dbReference type="PROSITE" id="PS50166">
    <property type="entry name" value="IMPORTIN_B_NT"/>
    <property type="match status" value="1"/>
</dbReference>
<dbReference type="Gene3D" id="1.25.10.10">
    <property type="entry name" value="Leucine-rich Repeat Variant"/>
    <property type="match status" value="1"/>
</dbReference>
<organism evidence="9 10">
    <name type="scientific">Schizothecium vesticola</name>
    <dbReference type="NCBI Taxonomy" id="314040"/>
    <lineage>
        <taxon>Eukaryota</taxon>
        <taxon>Fungi</taxon>
        <taxon>Dikarya</taxon>
        <taxon>Ascomycota</taxon>
        <taxon>Pezizomycotina</taxon>
        <taxon>Sordariomycetes</taxon>
        <taxon>Sordariomycetidae</taxon>
        <taxon>Sordariales</taxon>
        <taxon>Schizotheciaceae</taxon>
        <taxon>Schizothecium</taxon>
    </lineage>
</organism>
<dbReference type="Pfam" id="PF25574">
    <property type="entry name" value="TPR_IMB1"/>
    <property type="match status" value="1"/>
</dbReference>
<dbReference type="Pfam" id="PF18816">
    <property type="entry name" value="Importin_rep_5"/>
    <property type="match status" value="1"/>
</dbReference>
<dbReference type="Pfam" id="PF13513">
    <property type="entry name" value="HEAT_EZ"/>
    <property type="match status" value="1"/>
</dbReference>
<evidence type="ECO:0000256" key="7">
    <source>
        <dbReference type="ARBA" id="ARBA00023242"/>
    </source>
</evidence>
<evidence type="ECO:0000259" key="8">
    <source>
        <dbReference type="PROSITE" id="PS50166"/>
    </source>
</evidence>
<dbReference type="EMBL" id="JAUKUD010000003">
    <property type="protein sequence ID" value="KAK0750462.1"/>
    <property type="molecule type" value="Genomic_DNA"/>
</dbReference>
<dbReference type="SMART" id="SM01349">
    <property type="entry name" value="TOG"/>
    <property type="match status" value="1"/>
</dbReference>
<dbReference type="Pfam" id="PF25780">
    <property type="entry name" value="TPR_IPO5"/>
    <property type="match status" value="1"/>
</dbReference>
<evidence type="ECO:0000256" key="1">
    <source>
        <dbReference type="ARBA" id="ARBA00004123"/>
    </source>
</evidence>
<keyword evidence="4" id="KW-0963">Cytoplasm</keyword>
<comment type="caution">
    <text evidence="9">The sequence shown here is derived from an EMBL/GenBank/DDBJ whole genome shotgun (WGS) entry which is preliminary data.</text>
</comment>
<reference evidence="9" key="1">
    <citation type="submission" date="2023-06" db="EMBL/GenBank/DDBJ databases">
        <title>Genome-scale phylogeny and comparative genomics of the fungal order Sordariales.</title>
        <authorList>
            <consortium name="Lawrence Berkeley National Laboratory"/>
            <person name="Hensen N."/>
            <person name="Bonometti L."/>
            <person name="Westerberg I."/>
            <person name="Brannstrom I.O."/>
            <person name="Guillou S."/>
            <person name="Cros-Aarteil S."/>
            <person name="Calhoun S."/>
            <person name="Haridas S."/>
            <person name="Kuo A."/>
            <person name="Mondo S."/>
            <person name="Pangilinan J."/>
            <person name="Riley R."/>
            <person name="LaButti K."/>
            <person name="Andreopoulos B."/>
            <person name="Lipzen A."/>
            <person name="Chen C."/>
            <person name="Yanf M."/>
            <person name="Daum C."/>
            <person name="Ng V."/>
            <person name="Clum A."/>
            <person name="Steindorff A."/>
            <person name="Ohm R."/>
            <person name="Martin F."/>
            <person name="Silar P."/>
            <person name="Natvig D."/>
            <person name="Lalanne C."/>
            <person name="Gautier V."/>
            <person name="Ament-velasquez S.L."/>
            <person name="Kruys A."/>
            <person name="Hutchinson M.I."/>
            <person name="Powell A.J."/>
            <person name="Barry K."/>
            <person name="Miller A.N."/>
            <person name="Grigoriev I.V."/>
            <person name="Debuchy R."/>
            <person name="Gladieux P."/>
            <person name="Thoren M.H."/>
            <person name="Johannesson H."/>
        </authorList>
    </citation>
    <scope>NUCLEOTIDE SEQUENCE</scope>
    <source>
        <strain evidence="9">SMH3187-1</strain>
    </source>
</reference>
<evidence type="ECO:0000313" key="10">
    <source>
        <dbReference type="Proteomes" id="UP001172155"/>
    </source>
</evidence>
<keyword evidence="7" id="KW-0539">Nucleus</keyword>
<keyword evidence="10" id="KW-1185">Reference proteome</keyword>
<dbReference type="InterPro" id="IPR016024">
    <property type="entry name" value="ARM-type_fold"/>
</dbReference>
<gene>
    <name evidence="9" type="ORF">B0T18DRAFT_428410</name>
</gene>
<dbReference type="InterPro" id="IPR041389">
    <property type="entry name" value="Importin_rep_6"/>
</dbReference>
<sequence length="1097" mass="122322">MSMLAPDVHAELAQLLEALQSRDNGVRSQAEEHLQSNWVAARPEVLLMGLAEQISAPKDSGSRSYAAIIFRRIATKTRKTPTSDNTDMFMSLQKEQAHHIRTKLLENLLQEPDRDVRNKISDAVAEVGRQYSDNNDSWPELLQALFTLSQAPEVGKRETAFRVFTTTPGIIEKQHEDTVSQAFNNAFRDESVSVRLAAMEAFAAFFRSLTKKAQSKYHQLLPEVLNILLPIKESSDSKDLSKALVALIDLAESAPKMFKNIFNVLVQFSISVIQDKELDDLCRQNALELMATFADYAPSMCKKDPNYTADMITQCLSLMTDLGEDDEDASEWLSADDLEQEESDLNHVAGEHCMDRLANRLGGLVILQPTFGWLPRMMQSMAWRDRHAALMAISAISEGCREQMIGELKQVLDLVVPALKDPHPRVRWAGCNALGQMSTDFAPTMQKEFYDVVLNAILPVLESPEARVKSHAAAALVNFCEEAEKSVLEPYLDRLLSSLYQLLQSEKRYVQEQALSTIATIADAAEKNFAKYYDSLMPLLVNVLQGQSEKEYRLLRAKAMECATLIALAVGRDRVGSDAGMLVQLLASIQQSITEADDPQANYLLHCWGRMCRVMGREFLPFLEIVIPPLVELGSAKADVQVLESDEQVEQFQQDDGWELVPLRGRTIGIRTSIMEDKYMAIELLVVYAQVLEGDFAPFVPRIMEDIALPGLAFFFHDPVRVVSAKLVPYLLSAYKKHFGPESNELTGLWNGTVIKLLEVLTAEPAIDTLAEMYQCFYESVEVIGRACLTQDHMDKFMEAVTTTLDDYKDRVAQRAEEQAGVTAEDVEDEAEEILIAIEDDQTLLSDMNKAFHCIFKYHGPAFLRSWERLIATYEGFLKSDDPTQRQWGLCIMDDVLEYCGQQSSHYANFISQPLLQGCRDPSPAIRQAAAYGIGIAAHHGGPAWASFLGGAIPVLFEALQFPDARNEDNVYATENACAAVAKVLHFNAANVEQIDQVIAQWINFLPITNDEEAAPYAYAYLAELIEKQHPVVLSQVANVFVYVSQALEADALSGQTANRVVAATKALLAATGTNGEALLQQNFSEEAQQLIRVHFS</sequence>
<dbReference type="GO" id="GO:0031267">
    <property type="term" value="F:small GTPase binding"/>
    <property type="evidence" value="ECO:0007669"/>
    <property type="project" value="InterPro"/>
</dbReference>
<name>A0AA40F3C1_9PEZI</name>
<evidence type="ECO:0000256" key="5">
    <source>
        <dbReference type="ARBA" id="ARBA00022737"/>
    </source>
</evidence>